<keyword evidence="2" id="KW-1185">Reference proteome</keyword>
<accession>A0A1Q3BD47</accession>
<protein>
    <recommendedName>
        <fullName evidence="3">RVP_2 domain-containing protein</fullName>
    </recommendedName>
</protein>
<sequence>PVKQLTPAELKIRKDKGLCYNCDEKFRPGHKCKSKYFLLLVNNEEVDEGQVEGNDTEICCEETEGDQFPEVSMLAFDGQHTPKTIHLQVLIDNGSTHNFIQEHLVSNLRISKMDIKPFHVLVGNGEVLTCSSKCVNI</sequence>
<evidence type="ECO:0000313" key="2">
    <source>
        <dbReference type="Proteomes" id="UP000187406"/>
    </source>
</evidence>
<dbReference type="EMBL" id="BDDD01000435">
    <property type="protein sequence ID" value="GAV65825.1"/>
    <property type="molecule type" value="Genomic_DNA"/>
</dbReference>
<name>A0A1Q3BD47_CEPFO</name>
<evidence type="ECO:0008006" key="3">
    <source>
        <dbReference type="Google" id="ProtNLM"/>
    </source>
</evidence>
<evidence type="ECO:0000313" key="1">
    <source>
        <dbReference type="EMBL" id="GAV65825.1"/>
    </source>
</evidence>
<proteinExistence type="predicted"/>
<dbReference type="CDD" id="cd00303">
    <property type="entry name" value="retropepsin_like"/>
    <property type="match status" value="1"/>
</dbReference>
<dbReference type="Proteomes" id="UP000187406">
    <property type="component" value="Unassembled WGS sequence"/>
</dbReference>
<gene>
    <name evidence="1" type="ORF">CFOL_v3_09339</name>
</gene>
<feature type="non-terminal residue" evidence="1">
    <location>
        <position position="137"/>
    </location>
</feature>
<feature type="non-terminal residue" evidence="1">
    <location>
        <position position="1"/>
    </location>
</feature>
<dbReference type="OrthoDB" id="1938922at2759"/>
<dbReference type="InParanoid" id="A0A1Q3BD47"/>
<dbReference type="AlphaFoldDB" id="A0A1Q3BD47"/>
<comment type="caution">
    <text evidence="1">The sequence shown here is derived from an EMBL/GenBank/DDBJ whole genome shotgun (WGS) entry which is preliminary data.</text>
</comment>
<reference evidence="2" key="1">
    <citation type="submission" date="2016-04" db="EMBL/GenBank/DDBJ databases">
        <title>Cephalotus genome sequencing.</title>
        <authorList>
            <person name="Fukushima K."/>
            <person name="Hasebe M."/>
            <person name="Fang X."/>
        </authorList>
    </citation>
    <scope>NUCLEOTIDE SEQUENCE [LARGE SCALE GENOMIC DNA]</scope>
    <source>
        <strain evidence="2">cv. St1</strain>
    </source>
</reference>
<organism evidence="1 2">
    <name type="scientific">Cephalotus follicularis</name>
    <name type="common">Albany pitcher plant</name>
    <dbReference type="NCBI Taxonomy" id="3775"/>
    <lineage>
        <taxon>Eukaryota</taxon>
        <taxon>Viridiplantae</taxon>
        <taxon>Streptophyta</taxon>
        <taxon>Embryophyta</taxon>
        <taxon>Tracheophyta</taxon>
        <taxon>Spermatophyta</taxon>
        <taxon>Magnoliopsida</taxon>
        <taxon>eudicotyledons</taxon>
        <taxon>Gunneridae</taxon>
        <taxon>Pentapetalae</taxon>
        <taxon>rosids</taxon>
        <taxon>fabids</taxon>
        <taxon>Oxalidales</taxon>
        <taxon>Cephalotaceae</taxon>
        <taxon>Cephalotus</taxon>
    </lineage>
</organism>